<reference evidence="5" key="1">
    <citation type="submission" date="2020-09" db="EMBL/GenBank/DDBJ databases">
        <title>A novel bacterium of genus Paenibacillus, isolated from South China Sea.</title>
        <authorList>
            <person name="Huang H."/>
            <person name="Mo K."/>
            <person name="Hu Y."/>
        </authorList>
    </citation>
    <scope>NUCLEOTIDE SEQUENCE</scope>
    <source>
        <strain evidence="5">IB182496</strain>
    </source>
</reference>
<dbReference type="GO" id="GO:0046872">
    <property type="term" value="F:metal ion binding"/>
    <property type="evidence" value="ECO:0007669"/>
    <property type="project" value="UniProtKB-KW"/>
</dbReference>
<dbReference type="PANTHER" id="PTHR45953">
    <property type="entry name" value="IDURONATE 2-SULFATASE"/>
    <property type="match status" value="1"/>
</dbReference>
<keyword evidence="6" id="KW-1185">Reference proteome</keyword>
<proteinExistence type="inferred from homology"/>
<evidence type="ECO:0000259" key="4">
    <source>
        <dbReference type="Pfam" id="PF00884"/>
    </source>
</evidence>
<dbReference type="RefSeq" id="WP_190914316.1">
    <property type="nucleotide sequence ID" value="NZ_JACXIZ010000007.1"/>
</dbReference>
<dbReference type="EMBL" id="JACXIZ010000007">
    <property type="protein sequence ID" value="MBD2844029.1"/>
    <property type="molecule type" value="Genomic_DNA"/>
</dbReference>
<evidence type="ECO:0000256" key="1">
    <source>
        <dbReference type="ARBA" id="ARBA00008779"/>
    </source>
</evidence>
<keyword evidence="3 5" id="KW-0378">Hydrolase</keyword>
<evidence type="ECO:0000256" key="3">
    <source>
        <dbReference type="ARBA" id="ARBA00022801"/>
    </source>
</evidence>
<dbReference type="Pfam" id="PF00884">
    <property type="entry name" value="Sulfatase"/>
    <property type="match status" value="1"/>
</dbReference>
<feature type="domain" description="Sulfatase N-terminal" evidence="4">
    <location>
        <begin position="5"/>
        <end position="358"/>
    </location>
</feature>
<accession>A0A927BR59</accession>
<evidence type="ECO:0000256" key="2">
    <source>
        <dbReference type="ARBA" id="ARBA00022723"/>
    </source>
</evidence>
<dbReference type="Proteomes" id="UP000621560">
    <property type="component" value="Unassembled WGS sequence"/>
</dbReference>
<dbReference type="GO" id="GO:0008484">
    <property type="term" value="F:sulfuric ester hydrolase activity"/>
    <property type="evidence" value="ECO:0007669"/>
    <property type="project" value="TreeGrafter"/>
</dbReference>
<dbReference type="SUPFAM" id="SSF53649">
    <property type="entry name" value="Alkaline phosphatase-like"/>
    <property type="match status" value="1"/>
</dbReference>
<evidence type="ECO:0000313" key="6">
    <source>
        <dbReference type="Proteomes" id="UP000621560"/>
    </source>
</evidence>
<dbReference type="Gene3D" id="3.40.720.10">
    <property type="entry name" value="Alkaline Phosphatase, subunit A"/>
    <property type="match status" value="1"/>
</dbReference>
<protein>
    <submittedName>
        <fullName evidence="5">Sulfatase-like hydrolase/transferase</fullName>
    </submittedName>
</protein>
<name>A0A927BR59_9BACL</name>
<comment type="caution">
    <text evidence="5">The sequence shown here is derived from an EMBL/GenBank/DDBJ whole genome shotgun (WGS) entry which is preliminary data.</text>
</comment>
<dbReference type="InterPro" id="IPR000917">
    <property type="entry name" value="Sulfatase_N"/>
</dbReference>
<dbReference type="AlphaFoldDB" id="A0A927BR59"/>
<dbReference type="InterPro" id="IPR024607">
    <property type="entry name" value="Sulfatase_CS"/>
</dbReference>
<dbReference type="PROSITE" id="PS00149">
    <property type="entry name" value="SULFATASE_2"/>
    <property type="match status" value="1"/>
</dbReference>
<dbReference type="GO" id="GO:0005737">
    <property type="term" value="C:cytoplasm"/>
    <property type="evidence" value="ECO:0007669"/>
    <property type="project" value="TreeGrafter"/>
</dbReference>
<keyword evidence="2" id="KW-0479">Metal-binding</keyword>
<evidence type="ECO:0000313" key="5">
    <source>
        <dbReference type="EMBL" id="MBD2844029.1"/>
    </source>
</evidence>
<gene>
    <name evidence="5" type="ORF">IDH44_02400</name>
</gene>
<sequence>MTVKKNIMLIMCDQLRADFLSCYGASFIQTPNIDALCSHGARYTRAISPSPLCVPARASLLTGLNALSTGVLSNNEWLRPDMEQCGVKTWPSLLAEHGYHTESIGKMHFTPWDTDHGFQHRVISEDKRHIHVKDDYYDYLQRHGLRKLHGNEHEGYFEHKGAVISKTPPEHQVDRWVGAQTRAFLEASSRDKPFAVMVGFPGPHCPYDPSLELAGLFDPATMPDSIPETEESRTLREYFIQKNLAPWNQVDYTDFQEHHKKKIRAHYAALVHQIDQEVGAIVDTLKSQGLYENTVILFTSDHGDFIGDFGFVGKHFFFEPSISIPLIVHHPDIEASSVNGSIVSLTDVNETILQIAGVSRSGPAQSVMLPGLPFGEKSVVPRATVFGATDVGVMIMNEDWKLSRYYNGMVSLHSISRDPGEQNNLAYKADTLEIQQALDQQLTAELMASVLWGHQEKTIVRDATYFNRGWARKYPVNG</sequence>
<dbReference type="PANTHER" id="PTHR45953:SF1">
    <property type="entry name" value="IDURONATE 2-SULFATASE"/>
    <property type="match status" value="1"/>
</dbReference>
<dbReference type="InterPro" id="IPR017850">
    <property type="entry name" value="Alkaline_phosphatase_core_sf"/>
</dbReference>
<organism evidence="5 6">
    <name type="scientific">Paenibacillus sabuli</name>
    <dbReference type="NCBI Taxonomy" id="2772509"/>
    <lineage>
        <taxon>Bacteria</taxon>
        <taxon>Bacillati</taxon>
        <taxon>Bacillota</taxon>
        <taxon>Bacilli</taxon>
        <taxon>Bacillales</taxon>
        <taxon>Paenibacillaceae</taxon>
        <taxon>Paenibacillus</taxon>
    </lineage>
</organism>
<comment type="similarity">
    <text evidence="1">Belongs to the sulfatase family.</text>
</comment>